<sequence>MVSNEEFLQWYCERFNTPSVFFNKRWPVTIDTGLSTGKYVWASETGGDTMNEYFEKYDVAPSGFDFYRYWPVETFILFGLCTCGNDDDEPQPLKLKMLAESARA</sequence>
<organism evidence="1 2">
    <name type="scientific">Rahnella sikkimica</name>
    <dbReference type="NCBI Taxonomy" id="1805933"/>
    <lineage>
        <taxon>Bacteria</taxon>
        <taxon>Pseudomonadati</taxon>
        <taxon>Pseudomonadota</taxon>
        <taxon>Gammaproteobacteria</taxon>
        <taxon>Enterobacterales</taxon>
        <taxon>Yersiniaceae</taxon>
        <taxon>Rahnella</taxon>
    </lineage>
</organism>
<dbReference type="KEGG" id="rox:BV494_00110"/>
<dbReference type="EMBL" id="CP019062">
    <property type="protein sequence ID" value="AVF33427.1"/>
    <property type="molecule type" value="Genomic_DNA"/>
</dbReference>
<dbReference type="InterPro" id="IPR010862">
    <property type="entry name" value="DUF1493"/>
</dbReference>
<protein>
    <submittedName>
        <fullName evidence="1">Uncharacterized protein</fullName>
    </submittedName>
</protein>
<dbReference type="OrthoDB" id="6476622at2"/>
<dbReference type="RefSeq" id="WP_104921007.1">
    <property type="nucleotide sequence ID" value="NZ_CP019062.1"/>
</dbReference>
<proteinExistence type="predicted"/>
<dbReference type="AlphaFoldDB" id="A0A2L1UKG8"/>
<gene>
    <name evidence="1" type="ORF">BV494_00110</name>
</gene>
<name>A0A2L1UKG8_9GAMM</name>
<dbReference type="Proteomes" id="UP000239197">
    <property type="component" value="Chromosome"/>
</dbReference>
<keyword evidence="2" id="KW-1185">Reference proteome</keyword>
<dbReference type="Pfam" id="PF07377">
    <property type="entry name" value="DUF1493"/>
    <property type="match status" value="1"/>
</dbReference>
<evidence type="ECO:0000313" key="2">
    <source>
        <dbReference type="Proteomes" id="UP000239197"/>
    </source>
</evidence>
<accession>A0A2L1UKG8</accession>
<reference evidence="2" key="1">
    <citation type="submission" date="2017-01" db="EMBL/GenBank/DDBJ databases">
        <title>Genome sequence of Rouxiella sp. ERMR1:05.</title>
        <authorList>
            <person name="Kumar R."/>
            <person name="Singh D."/>
            <person name="Kumar S."/>
        </authorList>
    </citation>
    <scope>NUCLEOTIDE SEQUENCE [LARGE SCALE GENOMIC DNA]</scope>
    <source>
        <strain evidence="2">ERMR1:05</strain>
    </source>
</reference>
<evidence type="ECO:0000313" key="1">
    <source>
        <dbReference type="EMBL" id="AVF33427.1"/>
    </source>
</evidence>